<reference evidence="1" key="1">
    <citation type="submission" date="2023-08" db="EMBL/GenBank/DDBJ databases">
        <authorList>
            <person name="Chen Y."/>
            <person name="Shah S."/>
            <person name="Dougan E. K."/>
            <person name="Thang M."/>
            <person name="Chan C."/>
        </authorList>
    </citation>
    <scope>NUCLEOTIDE SEQUENCE</scope>
</reference>
<sequence>MQAKCREGVDIAHCLCAQETNTGPSIAPLEVIDHWEKGNTNVESGRWWEMKETAWCSQSPPPQWTGFQDCFHACQFRFRDCHQLGCGVCRVSPASCDGVADKLVYDRYGNQQHMNAPPARHYSFLDACVLGCQRYVNFKSGGGPACKAELQALIFEEPELAPELGALAASAPAPRLLVWEVDESESEEPFGVRDLVSGVEGVVISFDYHRVLDTDHELRRAEAAQEIYDQARINERQVIEHIRLRGVFQIFGKDAAFCAVLADVAGQRQYHCAPVQMPRINPVPKFSLKILWCRVAMLLAHAAAARTASDLDLTLTTSCNFMDGLNVSAQVSGWSRWSLTAGGLRKESKSMCERHYTNNDRDFTVRSYEGRWLEEKCNEGVDIGHSLCAQETNTGPSIAPLEIVDHWEKGLVDTGGGTWWTAKEAEWCSLSPPPRWTGFEDCFHACQFHFRDCKQLECSACKGSPANCDGIWDRDFTESDRLYFFDACTFGCQHYVHLKSGQGGGPACKVGSMRTQKRTIMKKDGVNPPW</sequence>
<proteinExistence type="predicted"/>
<evidence type="ECO:0000313" key="1">
    <source>
        <dbReference type="EMBL" id="CAJ1394038.1"/>
    </source>
</evidence>
<name>A0AA36IU61_9DINO</name>
<comment type="caution">
    <text evidence="1">The sequence shown here is derived from an EMBL/GenBank/DDBJ whole genome shotgun (WGS) entry which is preliminary data.</text>
</comment>
<dbReference type="Proteomes" id="UP001178507">
    <property type="component" value="Unassembled WGS sequence"/>
</dbReference>
<gene>
    <name evidence="1" type="ORF">EVOR1521_LOCUS18781</name>
</gene>
<organism evidence="1 2">
    <name type="scientific">Effrenium voratum</name>
    <dbReference type="NCBI Taxonomy" id="2562239"/>
    <lineage>
        <taxon>Eukaryota</taxon>
        <taxon>Sar</taxon>
        <taxon>Alveolata</taxon>
        <taxon>Dinophyceae</taxon>
        <taxon>Suessiales</taxon>
        <taxon>Symbiodiniaceae</taxon>
        <taxon>Effrenium</taxon>
    </lineage>
</organism>
<protein>
    <submittedName>
        <fullName evidence="1">Uncharacterized protein</fullName>
    </submittedName>
</protein>
<evidence type="ECO:0000313" key="2">
    <source>
        <dbReference type="Proteomes" id="UP001178507"/>
    </source>
</evidence>
<dbReference type="AlphaFoldDB" id="A0AA36IU61"/>
<accession>A0AA36IU61</accession>
<keyword evidence="2" id="KW-1185">Reference proteome</keyword>
<dbReference type="EMBL" id="CAUJNA010002724">
    <property type="protein sequence ID" value="CAJ1394038.1"/>
    <property type="molecule type" value="Genomic_DNA"/>
</dbReference>